<proteinExistence type="predicted"/>
<gene>
    <name evidence="2" type="ORF">SPHA_16105</name>
</gene>
<comment type="caution">
    <text evidence="2">The sequence shown here is derived from an EMBL/GenBank/DDBJ whole genome shotgun (WGS) entry which is preliminary data.</text>
</comment>
<dbReference type="PANTHER" id="PTHR16231">
    <property type="entry name" value="COMM DOMAIN-CONTAINING PROTEIN 4-8 FAMILY MEMBER"/>
    <property type="match status" value="1"/>
</dbReference>
<dbReference type="OrthoDB" id="76101at2759"/>
<feature type="domain" description="COMM" evidence="1">
    <location>
        <begin position="135"/>
        <end position="203"/>
    </location>
</feature>
<dbReference type="AlphaFoldDB" id="A0A812BFZ5"/>
<accession>A0A812BFZ5</accession>
<dbReference type="GO" id="GO:0033209">
    <property type="term" value="P:tumor necrosis factor-mediated signaling pathway"/>
    <property type="evidence" value="ECO:0007669"/>
    <property type="project" value="TreeGrafter"/>
</dbReference>
<protein>
    <submittedName>
        <fullName evidence="2">COMMD7</fullName>
    </submittedName>
</protein>
<dbReference type="PROSITE" id="PS51269">
    <property type="entry name" value="COMM"/>
    <property type="match status" value="1"/>
</dbReference>
<dbReference type="InterPro" id="IPR017920">
    <property type="entry name" value="COMM"/>
</dbReference>
<dbReference type="GO" id="GO:0051059">
    <property type="term" value="F:NF-kappaB binding"/>
    <property type="evidence" value="ECO:0007669"/>
    <property type="project" value="TreeGrafter"/>
</dbReference>
<dbReference type="Proteomes" id="UP000597762">
    <property type="component" value="Unassembled WGS sequence"/>
</dbReference>
<dbReference type="Pfam" id="PF21672">
    <property type="entry name" value="COMM_HN"/>
    <property type="match status" value="1"/>
</dbReference>
<reference evidence="2" key="1">
    <citation type="submission" date="2021-01" db="EMBL/GenBank/DDBJ databases">
        <authorList>
            <person name="Li R."/>
            <person name="Bekaert M."/>
        </authorList>
    </citation>
    <scope>NUCLEOTIDE SEQUENCE</scope>
    <source>
        <strain evidence="2">Farmed</strain>
    </source>
</reference>
<dbReference type="Pfam" id="PF07258">
    <property type="entry name" value="COMM_domain"/>
    <property type="match status" value="1"/>
</dbReference>
<dbReference type="GO" id="GO:0045892">
    <property type="term" value="P:negative regulation of DNA-templated transcription"/>
    <property type="evidence" value="ECO:0007669"/>
    <property type="project" value="TreeGrafter"/>
</dbReference>
<organism evidence="2 3">
    <name type="scientific">Acanthosepion pharaonis</name>
    <name type="common">Pharaoh cuttlefish</name>
    <name type="synonym">Sepia pharaonis</name>
    <dbReference type="NCBI Taxonomy" id="158019"/>
    <lineage>
        <taxon>Eukaryota</taxon>
        <taxon>Metazoa</taxon>
        <taxon>Spiralia</taxon>
        <taxon>Lophotrochozoa</taxon>
        <taxon>Mollusca</taxon>
        <taxon>Cephalopoda</taxon>
        <taxon>Coleoidea</taxon>
        <taxon>Decapodiformes</taxon>
        <taxon>Sepiida</taxon>
        <taxon>Sepiina</taxon>
        <taxon>Sepiidae</taxon>
        <taxon>Acanthosepion</taxon>
    </lineage>
</organism>
<keyword evidence="3" id="KW-1185">Reference proteome</keyword>
<sequence length="203" mass="22874">MSSSQFGSLREDVLVNLKNDMQTVEKFDSEQFNQLVQMIFSFLADPSKSSQLFNQLETFAEDNNVSLPGLKNVFKSLLTIPNNALKKGSTAATFHEELRSLGLSEEKADYFTEQWKKNMATLSSMALGQTLMVNRLVDVDWKFGVTLASSEITKVGNTFVQLKLVLSNGTGELKNSYMELSLQQFYSFLHEMERVKASLEILS</sequence>
<evidence type="ECO:0000313" key="3">
    <source>
        <dbReference type="Proteomes" id="UP000597762"/>
    </source>
</evidence>
<name>A0A812BFZ5_ACAPH</name>
<dbReference type="EMBL" id="CAHIKZ030000562">
    <property type="protein sequence ID" value="CAE1226618.1"/>
    <property type="molecule type" value="Genomic_DNA"/>
</dbReference>
<evidence type="ECO:0000259" key="1">
    <source>
        <dbReference type="PROSITE" id="PS51269"/>
    </source>
</evidence>
<dbReference type="InterPro" id="IPR047155">
    <property type="entry name" value="COMMD4/6/7/8"/>
</dbReference>
<dbReference type="PANTHER" id="PTHR16231:SF2">
    <property type="entry name" value="COMM DOMAIN-CONTAINING PROTEIN 7"/>
    <property type="match status" value="1"/>
</dbReference>
<evidence type="ECO:0000313" key="2">
    <source>
        <dbReference type="EMBL" id="CAE1226618.1"/>
    </source>
</evidence>